<gene>
    <name evidence="11" type="ORF">RCC_06357</name>
</gene>
<comment type="catalytic activity">
    <reaction evidence="1 10">
        <text>Endohydrolysis of beta-(1-&gt;4)-linkages between D-glucosamine residues in a partly acetylated chitosan.</text>
        <dbReference type="EC" id="3.2.1.132"/>
    </reaction>
</comment>
<dbReference type="RefSeq" id="XP_023627386.1">
    <property type="nucleotide sequence ID" value="XM_023771618.1"/>
</dbReference>
<dbReference type="GO" id="GO:0016977">
    <property type="term" value="F:chitosanase activity"/>
    <property type="evidence" value="ECO:0007669"/>
    <property type="project" value="UniProtKB-EC"/>
</dbReference>
<dbReference type="PANTHER" id="PTHR42061">
    <property type="entry name" value="ENDO-CHITOSANASE"/>
    <property type="match status" value="1"/>
</dbReference>
<evidence type="ECO:0000256" key="2">
    <source>
        <dbReference type="ARBA" id="ARBA00004613"/>
    </source>
</evidence>
<evidence type="ECO:0000256" key="4">
    <source>
        <dbReference type="ARBA" id="ARBA00022525"/>
    </source>
</evidence>
<keyword evidence="4" id="KW-0964">Secreted</keyword>
<dbReference type="EC" id="3.2.1.132" evidence="10"/>
<comment type="similarity">
    <text evidence="3 10">Belongs to the glycosyl hydrolase 75 family.</text>
</comment>
<keyword evidence="6 10" id="KW-0378">Hydrolase</keyword>
<dbReference type="OrthoDB" id="4756206at2759"/>
<feature type="signal peptide" evidence="10">
    <location>
        <begin position="1"/>
        <end position="19"/>
    </location>
</feature>
<evidence type="ECO:0000256" key="7">
    <source>
        <dbReference type="ARBA" id="ARBA00023277"/>
    </source>
</evidence>
<dbReference type="GO" id="GO:0005576">
    <property type="term" value="C:extracellular region"/>
    <property type="evidence" value="ECO:0007669"/>
    <property type="project" value="UniProtKB-SubCell"/>
</dbReference>
<dbReference type="STRING" id="112498.A0A2D3V6Z3"/>
<name>A0A2D3V6Z3_9PEZI</name>
<dbReference type="PANTHER" id="PTHR42061:SF6">
    <property type="entry name" value="ENDO-CHITOSANASE"/>
    <property type="match status" value="1"/>
</dbReference>
<evidence type="ECO:0000313" key="11">
    <source>
        <dbReference type="EMBL" id="CZT20497.1"/>
    </source>
</evidence>
<evidence type="ECO:0000313" key="12">
    <source>
        <dbReference type="Proteomes" id="UP000225277"/>
    </source>
</evidence>
<proteinExistence type="inferred from homology"/>
<comment type="function">
    <text evidence="10">Chitosanase catalyzing the endo-type cleavage of chitosan, the deacylated form of chitin. Chitosanase may be crucial in the degradation of the deacetylated portion of chitin in the fungal cell wall.</text>
</comment>
<keyword evidence="9 10" id="KW-0624">Polysaccharide degradation</keyword>
<feature type="chain" id="PRO_5013424223" description="Endo-chitosanase" evidence="10">
    <location>
        <begin position="20"/>
        <end position="256"/>
    </location>
</feature>
<evidence type="ECO:0000256" key="10">
    <source>
        <dbReference type="RuleBase" id="RU361208"/>
    </source>
</evidence>
<dbReference type="GeneID" id="35601494"/>
<accession>A0A2D3V6Z3</accession>
<organism evidence="11 12">
    <name type="scientific">Ramularia collo-cygni</name>
    <dbReference type="NCBI Taxonomy" id="112498"/>
    <lineage>
        <taxon>Eukaryota</taxon>
        <taxon>Fungi</taxon>
        <taxon>Dikarya</taxon>
        <taxon>Ascomycota</taxon>
        <taxon>Pezizomycotina</taxon>
        <taxon>Dothideomycetes</taxon>
        <taxon>Dothideomycetidae</taxon>
        <taxon>Mycosphaerellales</taxon>
        <taxon>Mycosphaerellaceae</taxon>
        <taxon>Ramularia</taxon>
    </lineage>
</organism>
<dbReference type="Proteomes" id="UP000225277">
    <property type="component" value="Unassembled WGS sequence"/>
</dbReference>
<evidence type="ECO:0000256" key="3">
    <source>
        <dbReference type="ARBA" id="ARBA00007799"/>
    </source>
</evidence>
<keyword evidence="8 10" id="KW-0326">Glycosidase</keyword>
<dbReference type="AlphaFoldDB" id="A0A2D3V6Z3"/>
<keyword evidence="7" id="KW-0119">Carbohydrate metabolism</keyword>
<sequence length="256" mass="27362">MKATTASLAIAMMATGALSRDVPQNIRNFYNKIHSGKCTGGHVLQDGFYSQDGGPKTFAYCQDNDNGVVYIHGKTTGFANMDIDCDGDQSDHGDGRCGKSTDTQSTTAFKDQVQQYSKQTGTEVSDVNANYIPYVVFGNEGSKNGYTNFNPQDHGIQPLSVMAVVCGDQLVYGVWADTNGDDGPPLVGEASISLATACYGKGINGGAGHDENDVLYIAFPGSVADTVHKHAKWNAKSFDDFETSIESTGDKLIQRI</sequence>
<evidence type="ECO:0000256" key="8">
    <source>
        <dbReference type="ARBA" id="ARBA00023295"/>
    </source>
</evidence>
<evidence type="ECO:0000256" key="9">
    <source>
        <dbReference type="ARBA" id="ARBA00023326"/>
    </source>
</evidence>
<comment type="subcellular location">
    <subcellularLocation>
        <location evidence="2 10">Secreted</location>
    </subcellularLocation>
</comment>
<keyword evidence="5 10" id="KW-0732">Signal</keyword>
<dbReference type="InterPro" id="IPR009939">
    <property type="entry name" value="Chitosanase_fungal"/>
</dbReference>
<keyword evidence="12" id="KW-1185">Reference proteome</keyword>
<dbReference type="Pfam" id="PF07335">
    <property type="entry name" value="Glyco_hydro_75"/>
    <property type="match status" value="1"/>
</dbReference>
<dbReference type="GO" id="GO:0000272">
    <property type="term" value="P:polysaccharide catabolic process"/>
    <property type="evidence" value="ECO:0007669"/>
    <property type="project" value="UniProtKB-KW"/>
</dbReference>
<dbReference type="EMBL" id="FJUY01000009">
    <property type="protein sequence ID" value="CZT20497.1"/>
    <property type="molecule type" value="Genomic_DNA"/>
</dbReference>
<protein>
    <recommendedName>
        <fullName evidence="10">Endo-chitosanase</fullName>
        <ecNumber evidence="10">3.2.1.132</ecNumber>
    </recommendedName>
</protein>
<evidence type="ECO:0000256" key="1">
    <source>
        <dbReference type="ARBA" id="ARBA00000405"/>
    </source>
</evidence>
<reference evidence="11 12" key="1">
    <citation type="submission" date="2016-03" db="EMBL/GenBank/DDBJ databases">
        <authorList>
            <person name="Ploux O."/>
        </authorList>
    </citation>
    <scope>NUCLEOTIDE SEQUENCE [LARGE SCALE GENOMIC DNA]</scope>
    <source>
        <strain evidence="11 12">URUG2</strain>
    </source>
</reference>
<evidence type="ECO:0000256" key="5">
    <source>
        <dbReference type="ARBA" id="ARBA00022729"/>
    </source>
</evidence>
<evidence type="ECO:0000256" key="6">
    <source>
        <dbReference type="ARBA" id="ARBA00022801"/>
    </source>
</evidence>